<dbReference type="SMART" id="SM00384">
    <property type="entry name" value="AT_hook"/>
    <property type="match status" value="2"/>
</dbReference>
<dbReference type="GO" id="GO:0003680">
    <property type="term" value="F:minor groove of adenine-thymine-rich DNA binding"/>
    <property type="evidence" value="ECO:0007669"/>
    <property type="project" value="UniProtKB-UniRule"/>
</dbReference>
<dbReference type="Proteomes" id="UP000323000">
    <property type="component" value="Chromosome 11"/>
</dbReference>
<dbReference type="GO" id="GO:0005634">
    <property type="term" value="C:nucleus"/>
    <property type="evidence" value="ECO:0007669"/>
    <property type="project" value="UniProtKB-SubCell"/>
</dbReference>
<dbReference type="InterPro" id="IPR005175">
    <property type="entry name" value="PPC_dom"/>
</dbReference>
<dbReference type="PANTHER" id="PTHR31500">
    <property type="entry name" value="AT-HOOK MOTIF NUCLEAR-LOCALIZED PROTEIN 9"/>
    <property type="match status" value="1"/>
</dbReference>
<gene>
    <name evidence="9" type="ORF">EZV62_023008</name>
</gene>
<feature type="compositionally biased region" description="Basic and acidic residues" evidence="7">
    <location>
        <begin position="327"/>
        <end position="341"/>
    </location>
</feature>
<dbReference type="Pfam" id="PF03479">
    <property type="entry name" value="PCC"/>
    <property type="match status" value="1"/>
</dbReference>
<feature type="domain" description="PPC" evidence="8">
    <location>
        <begin position="152"/>
        <end position="292"/>
    </location>
</feature>
<evidence type="ECO:0000313" key="10">
    <source>
        <dbReference type="Proteomes" id="UP000323000"/>
    </source>
</evidence>
<proteinExistence type="predicted"/>
<evidence type="ECO:0000256" key="6">
    <source>
        <dbReference type="RuleBase" id="RU367031"/>
    </source>
</evidence>
<evidence type="ECO:0000259" key="8">
    <source>
        <dbReference type="PROSITE" id="PS51742"/>
    </source>
</evidence>
<dbReference type="Gene3D" id="3.30.1330.80">
    <property type="entry name" value="Hypothetical protein, similar to alpha- acetolactate decarboxylase, domain 2"/>
    <property type="match status" value="1"/>
</dbReference>
<evidence type="ECO:0000256" key="1">
    <source>
        <dbReference type="ARBA" id="ARBA00003687"/>
    </source>
</evidence>
<evidence type="ECO:0000256" key="3">
    <source>
        <dbReference type="ARBA" id="ARBA00023125"/>
    </source>
</evidence>
<comment type="subcellular location">
    <subcellularLocation>
        <location evidence="6">Nucleus</location>
    </subcellularLocation>
</comment>
<keyword evidence="2 6" id="KW-0805">Transcription regulation</keyword>
<feature type="region of interest" description="Disordered" evidence="7">
    <location>
        <begin position="290"/>
        <end position="341"/>
    </location>
</feature>
<evidence type="ECO:0000256" key="4">
    <source>
        <dbReference type="ARBA" id="ARBA00023163"/>
    </source>
</evidence>
<evidence type="ECO:0000256" key="2">
    <source>
        <dbReference type="ARBA" id="ARBA00023015"/>
    </source>
</evidence>
<dbReference type="EMBL" id="VAHF01000011">
    <property type="protein sequence ID" value="TXG50484.1"/>
    <property type="molecule type" value="Genomic_DNA"/>
</dbReference>
<dbReference type="OrthoDB" id="1101183at2759"/>
<evidence type="ECO:0000256" key="5">
    <source>
        <dbReference type="ARBA" id="ARBA00023242"/>
    </source>
</evidence>
<feature type="region of interest" description="Disordered" evidence="7">
    <location>
        <begin position="72"/>
        <end position="140"/>
    </location>
</feature>
<dbReference type="SUPFAM" id="SSF117856">
    <property type="entry name" value="AF0104/ALDC/Ptd012-like"/>
    <property type="match status" value="1"/>
</dbReference>
<protein>
    <recommendedName>
        <fullName evidence="6">AT-hook motif nuclear-localized protein</fullName>
    </recommendedName>
</protein>
<dbReference type="CDD" id="cd11378">
    <property type="entry name" value="DUF296"/>
    <property type="match status" value="1"/>
</dbReference>
<dbReference type="InterPro" id="IPR017956">
    <property type="entry name" value="AT_hook_DNA-bd_motif"/>
</dbReference>
<sequence length="341" mass="35551">MDGRDVMAVSGSSAPYYLQHRGLVGGSQSTPQTGALQAPHGLRPFSSINVPSQLNVGSTFAIEPKHSANFGHNMGVSSGVPMTMSEPVKKKRGRPRKYAPDGQVSLGLSPLPAKPKPSSASDSQALKRARGRPPGTGRKQQLANLGEWMNSSAGMAFAPHVISVEVGEDIVARMLSFAQQRPRALCILSGSGSVSSVTLRQPATSVPTVTYEGRFEILCLSGSYLVAEDGGPRSRTGGISASLSSPDGQVFGGGVAMLTAASPVQVVVCSFVYGGSSKTKSKQLAICESDMNSTPQPSNKSASTTCAPPSLNFTPSAMSGWPGPRILDQRNPHTEIDLTRG</sequence>
<evidence type="ECO:0000256" key="7">
    <source>
        <dbReference type="SAM" id="MobiDB-lite"/>
    </source>
</evidence>
<keyword evidence="10" id="KW-1185">Reference proteome</keyword>
<dbReference type="AlphaFoldDB" id="A0A5C7H0C1"/>
<accession>A0A5C7H0C1</accession>
<evidence type="ECO:0000313" key="9">
    <source>
        <dbReference type="EMBL" id="TXG50484.1"/>
    </source>
</evidence>
<comment type="function">
    <text evidence="1 6">Transcription factor that specifically binds AT-rich DNA sequences related to the nuclear matrix attachment regions (MARs).</text>
</comment>
<dbReference type="PROSITE" id="PS51742">
    <property type="entry name" value="PPC"/>
    <property type="match status" value="1"/>
</dbReference>
<keyword evidence="3 6" id="KW-0238">DNA-binding</keyword>
<name>A0A5C7H0C1_9ROSI</name>
<reference evidence="10" key="1">
    <citation type="journal article" date="2019" name="Gigascience">
        <title>De novo genome assembly of the endangered Acer yangbiense, a plant species with extremely small populations endemic to Yunnan Province, China.</title>
        <authorList>
            <person name="Yang J."/>
            <person name="Wariss H.M."/>
            <person name="Tao L."/>
            <person name="Zhang R."/>
            <person name="Yun Q."/>
            <person name="Hollingsworth P."/>
            <person name="Dao Z."/>
            <person name="Luo G."/>
            <person name="Guo H."/>
            <person name="Ma Y."/>
            <person name="Sun W."/>
        </authorList>
    </citation>
    <scope>NUCLEOTIDE SEQUENCE [LARGE SCALE GENOMIC DNA]</scope>
    <source>
        <strain evidence="10">cv. Malutang</strain>
    </source>
</reference>
<feature type="compositionally biased region" description="Low complexity" evidence="7">
    <location>
        <begin position="108"/>
        <end position="121"/>
    </location>
</feature>
<feature type="compositionally biased region" description="Polar residues" evidence="7">
    <location>
        <begin position="290"/>
        <end position="317"/>
    </location>
</feature>
<dbReference type="InterPro" id="IPR039605">
    <property type="entry name" value="AHL"/>
</dbReference>
<comment type="domain">
    <text evidence="6">The PPC domain mediates interactions between AHL proteins.</text>
</comment>
<keyword evidence="5 6" id="KW-0539">Nucleus</keyword>
<dbReference type="PANTHER" id="PTHR31500:SF64">
    <property type="entry name" value="AT-HOOK MOTIF NUCLEAR-LOCALIZED PROTEIN 12-RELATED"/>
    <property type="match status" value="1"/>
</dbReference>
<comment type="caution">
    <text evidence="9">The sequence shown here is derived from an EMBL/GenBank/DDBJ whole genome shotgun (WGS) entry which is preliminary data.</text>
</comment>
<organism evidence="9 10">
    <name type="scientific">Acer yangbiense</name>
    <dbReference type="NCBI Taxonomy" id="1000413"/>
    <lineage>
        <taxon>Eukaryota</taxon>
        <taxon>Viridiplantae</taxon>
        <taxon>Streptophyta</taxon>
        <taxon>Embryophyta</taxon>
        <taxon>Tracheophyta</taxon>
        <taxon>Spermatophyta</taxon>
        <taxon>Magnoliopsida</taxon>
        <taxon>eudicotyledons</taxon>
        <taxon>Gunneridae</taxon>
        <taxon>Pentapetalae</taxon>
        <taxon>rosids</taxon>
        <taxon>malvids</taxon>
        <taxon>Sapindales</taxon>
        <taxon>Sapindaceae</taxon>
        <taxon>Hippocastanoideae</taxon>
        <taxon>Acereae</taxon>
        <taxon>Acer</taxon>
    </lineage>
</organism>
<keyword evidence="4 6" id="KW-0804">Transcription</keyword>